<proteinExistence type="predicted"/>
<name>A0A200QCX9_MACCD</name>
<accession>A0A200QCX9</accession>
<reference evidence="2 3" key="1">
    <citation type="journal article" date="2017" name="Mol. Plant">
        <title>The Genome of Medicinal Plant Macleaya cordata Provides New Insights into Benzylisoquinoline Alkaloids Metabolism.</title>
        <authorList>
            <person name="Liu X."/>
            <person name="Liu Y."/>
            <person name="Huang P."/>
            <person name="Ma Y."/>
            <person name="Qing Z."/>
            <person name="Tang Q."/>
            <person name="Cao H."/>
            <person name="Cheng P."/>
            <person name="Zheng Y."/>
            <person name="Yuan Z."/>
            <person name="Zhou Y."/>
            <person name="Liu J."/>
            <person name="Tang Z."/>
            <person name="Zhuo Y."/>
            <person name="Zhang Y."/>
            <person name="Yu L."/>
            <person name="Huang J."/>
            <person name="Yang P."/>
            <person name="Peng Q."/>
            <person name="Zhang J."/>
            <person name="Jiang W."/>
            <person name="Zhang Z."/>
            <person name="Lin K."/>
            <person name="Ro D.K."/>
            <person name="Chen X."/>
            <person name="Xiong X."/>
            <person name="Shang Y."/>
            <person name="Huang S."/>
            <person name="Zeng J."/>
        </authorList>
    </citation>
    <scope>NUCLEOTIDE SEQUENCE [LARGE SCALE GENOMIC DNA]</scope>
    <source>
        <strain evidence="3">cv. BLH2017</strain>
        <tissue evidence="2">Root</tissue>
    </source>
</reference>
<evidence type="ECO:0000313" key="3">
    <source>
        <dbReference type="Proteomes" id="UP000195402"/>
    </source>
</evidence>
<dbReference type="Proteomes" id="UP000195402">
    <property type="component" value="Unassembled WGS sequence"/>
</dbReference>
<evidence type="ECO:0000256" key="1">
    <source>
        <dbReference type="SAM" id="MobiDB-lite"/>
    </source>
</evidence>
<dbReference type="InParanoid" id="A0A200QCX9"/>
<dbReference type="AlphaFoldDB" id="A0A200QCX9"/>
<keyword evidence="3" id="KW-1185">Reference proteome</keyword>
<sequence length="72" mass="7265">MGNVTDSSSQTSQPASYIGSACWTQRRSQNPFHPEQAKSSSSTPNCYLPNNYSSSSSIGCGCGGGGGGGIGN</sequence>
<organism evidence="2 3">
    <name type="scientific">Macleaya cordata</name>
    <name type="common">Five-seeded plume-poppy</name>
    <name type="synonym">Bocconia cordata</name>
    <dbReference type="NCBI Taxonomy" id="56857"/>
    <lineage>
        <taxon>Eukaryota</taxon>
        <taxon>Viridiplantae</taxon>
        <taxon>Streptophyta</taxon>
        <taxon>Embryophyta</taxon>
        <taxon>Tracheophyta</taxon>
        <taxon>Spermatophyta</taxon>
        <taxon>Magnoliopsida</taxon>
        <taxon>Ranunculales</taxon>
        <taxon>Papaveraceae</taxon>
        <taxon>Papaveroideae</taxon>
        <taxon>Macleaya</taxon>
    </lineage>
</organism>
<feature type="compositionally biased region" description="Polar residues" evidence="1">
    <location>
        <begin position="1"/>
        <end position="15"/>
    </location>
</feature>
<protein>
    <submittedName>
        <fullName evidence="2">Uncharacterized protein</fullName>
    </submittedName>
</protein>
<dbReference type="EMBL" id="MVGT01002328">
    <property type="protein sequence ID" value="OVA08305.1"/>
    <property type="molecule type" value="Genomic_DNA"/>
</dbReference>
<evidence type="ECO:0000313" key="2">
    <source>
        <dbReference type="EMBL" id="OVA08305.1"/>
    </source>
</evidence>
<gene>
    <name evidence="2" type="ORF">BVC80_209g25</name>
</gene>
<feature type="region of interest" description="Disordered" evidence="1">
    <location>
        <begin position="1"/>
        <end position="20"/>
    </location>
</feature>
<feature type="region of interest" description="Disordered" evidence="1">
    <location>
        <begin position="53"/>
        <end position="72"/>
    </location>
</feature>
<comment type="caution">
    <text evidence="2">The sequence shown here is derived from an EMBL/GenBank/DDBJ whole genome shotgun (WGS) entry which is preliminary data.</text>
</comment>
<feature type="compositionally biased region" description="Gly residues" evidence="1">
    <location>
        <begin position="60"/>
        <end position="72"/>
    </location>
</feature>